<evidence type="ECO:0000313" key="1">
    <source>
        <dbReference type="EMBL" id="RMQ87708.1"/>
    </source>
</evidence>
<reference evidence="1 2" key="1">
    <citation type="submission" date="2018-08" db="EMBL/GenBank/DDBJ databases">
        <title>Recombination of ecologically and evolutionarily significant loci maintains genetic cohesion in the Pseudomonas syringae species complex.</title>
        <authorList>
            <person name="Dillon M."/>
            <person name="Thakur S."/>
            <person name="Almeida R.N.D."/>
            <person name="Weir B.S."/>
            <person name="Guttman D.S."/>
        </authorList>
    </citation>
    <scope>NUCLEOTIDE SEQUENCE [LARGE SCALE GENOMIC DNA]</scope>
    <source>
        <strain evidence="1 2">ICMP 11288</strain>
    </source>
</reference>
<comment type="caution">
    <text evidence="1">The sequence shown here is derived from an EMBL/GenBank/DDBJ whole genome shotgun (WGS) entry which is preliminary data.</text>
</comment>
<dbReference type="EMBL" id="RBRL01000229">
    <property type="protein sequence ID" value="RMQ87708.1"/>
    <property type="molecule type" value="Genomic_DNA"/>
</dbReference>
<evidence type="ECO:0000313" key="2">
    <source>
        <dbReference type="Proteomes" id="UP000277179"/>
    </source>
</evidence>
<accession>A0A3M4QB70</accession>
<organism evidence="1 2">
    <name type="scientific">Pseudomonas salomonii</name>
    <dbReference type="NCBI Taxonomy" id="191391"/>
    <lineage>
        <taxon>Bacteria</taxon>
        <taxon>Pseudomonadati</taxon>
        <taxon>Pseudomonadota</taxon>
        <taxon>Gammaproteobacteria</taxon>
        <taxon>Pseudomonadales</taxon>
        <taxon>Pseudomonadaceae</taxon>
        <taxon>Pseudomonas</taxon>
    </lineage>
</organism>
<name>A0A3M4QB70_9PSED</name>
<sequence>MWEPGLPAIAVVQATPLLLIHRYRSMGNYTTFEGSQFFLWRAGLSCVGLRSSP</sequence>
<gene>
    <name evidence="1" type="ORF">ALP97_200148</name>
</gene>
<protein>
    <submittedName>
        <fullName evidence="1">Uncharacterized protein</fullName>
    </submittedName>
</protein>
<dbReference type="Proteomes" id="UP000277179">
    <property type="component" value="Unassembled WGS sequence"/>
</dbReference>
<dbReference type="AlphaFoldDB" id="A0A3M4QB70"/>
<proteinExistence type="predicted"/>